<feature type="compositionally biased region" description="Low complexity" evidence="2">
    <location>
        <begin position="30"/>
        <end position="49"/>
    </location>
</feature>
<dbReference type="InterPro" id="IPR052387">
    <property type="entry name" value="Fibrocystin"/>
</dbReference>
<dbReference type="Proteomes" id="UP001207930">
    <property type="component" value="Unassembled WGS sequence"/>
</dbReference>
<feature type="domain" description="PA14" evidence="5">
    <location>
        <begin position="1603"/>
        <end position="1760"/>
    </location>
</feature>
<feature type="domain" description="PA14" evidence="5">
    <location>
        <begin position="603"/>
        <end position="757"/>
    </location>
</feature>
<dbReference type="SUPFAM" id="SSF56988">
    <property type="entry name" value="Anthrax protective antigen"/>
    <property type="match status" value="7"/>
</dbReference>
<feature type="domain" description="PA14" evidence="5">
    <location>
        <begin position="1280"/>
        <end position="1428"/>
    </location>
</feature>
<dbReference type="InterPro" id="IPR002126">
    <property type="entry name" value="Cadherin-like_dom"/>
</dbReference>
<dbReference type="InterPro" id="IPR024079">
    <property type="entry name" value="MetalloPept_cat_dom_sf"/>
</dbReference>
<evidence type="ECO:0000256" key="3">
    <source>
        <dbReference type="SAM" id="SignalP"/>
    </source>
</evidence>
<dbReference type="InterPro" id="IPR011658">
    <property type="entry name" value="PA14_dom"/>
</dbReference>
<dbReference type="CDD" id="cd11304">
    <property type="entry name" value="Cadherin_repeat"/>
    <property type="match status" value="3"/>
</dbReference>
<dbReference type="SUPFAM" id="SSF55486">
    <property type="entry name" value="Metalloproteases ('zincins'), catalytic domain"/>
    <property type="match status" value="1"/>
</dbReference>
<feature type="chain" id="PRO_5046901036" evidence="3">
    <location>
        <begin position="20"/>
        <end position="2078"/>
    </location>
</feature>
<feature type="domain" description="PA14" evidence="5">
    <location>
        <begin position="861"/>
        <end position="1017"/>
    </location>
</feature>
<evidence type="ECO:0000259" key="4">
    <source>
        <dbReference type="PROSITE" id="PS50268"/>
    </source>
</evidence>
<feature type="domain" description="PA14" evidence="5">
    <location>
        <begin position="1768"/>
        <end position="1924"/>
    </location>
</feature>
<sequence length="2078" mass="220878">MKKSTKILLTSLTSGAGLLALGWLQEKPEATTTAQPTPATPARAMARKAAPTLPVTQPVAVDVDAAAPFTDIGSLEKGAVIRLPLPDGGEKTGRLNYVNRYPNGAAAAGGDMEDGSGTFEIGGEPWGYRGFILQRQDGVAYVYSSGKDGGLQVARRPLGEVICEPEPHWKPLAKVEGPDPEKAAIYNGGRSVGVIYEAIPILSSLPRAAATIYLDFDGEVIEGHSWEGGRRIIAPAYNLPASEVTDIWRRVAEDFAPFEVNVTTDLQAYLRAPQGMRMRCITTTNNFAGAGGVAFNNTFRESGDPVCWNFYRGNGGAVVISHEVGHTFGLHHDDTTTQGYYGGHGSGAMSWGPIMGAPYSQNICQWSKGDYVNANQQQDDLIQIGSSVARRVDDHAPDAVQATPLVIGAGGSVSNSGIIGSPDDIDAFTFTTGGGTLNLQFDGAVNSPNLDIEAKLYNSAGTLLATASPANQLNATLNTTVAAGTYTVTVDGVGNGTWATNGYDDYGSLGEFTITGTVPSPGWRFRVPVNALNTAVLGTVAPGGSGYSITAGNTGTVFAIQSGTGVLTLANASALVGATTFNLTVNFTSGGSPQSVPVNVRVGPLRGVKQEIWTGLSGNSLSSLTSNANYPNSPNVTLHAGTFQGAWPADNYGQKFSGYLVPTETGNHVFWTAADDISELWLSTDSNPANKVRVAYNNSNTNVDWANQASQQSANIALVAGQRYYIEYLHRENAGGDHAAVAWQTPTLSRRLIGMEYLEFPGTMPNRAPWLANMTFRVREDSGSGTAVGTLLAGDYEPGSVVSGYTITGGNTGSAFSLNATTGALTVNGPLSFATLPKYLLDVQVTDSGGLQRTAQIAVEVEPRAVKREYWSGISGTQITNLTSNANYPNNPTTVTYQAFFETGSNIGDNYGQRLSGYVRAPDTGSYTFWIASDDAGELWLSTDSNPANKVRIAYHTGATNSREWGKFATQRSAAITLEGGKFYYIEALHKEGSVSDNLAVSWSGPDFGQVMLGAPHVTQQFYNHAPPVLENKTVTVFDRDGFVTNLEAKDWSNPGTTVTYSITGGNADGAFTINPATGTITATGSRLPTGNRVLSVTATDNGPTPLSTTASITVNVVRAGLKREVWTGLAGGQGLAELTDSIYFPRSPDQTGFVQHFEAPTNWGDNYGQRLSGYLIAPSTGNFTFWIASDDGGELRLSTDANPANARAIASVTGATGNQAWTQQGSQQSAVIPLVAGQRYYIEALHKEGGGGDHLAVAWQGPGITRTRIPGGNLEYPDSYRPALKREIWLGNTTITPPATAPSSESQLFTFKSSPNVADTYSDRVSGFLVPPATGSYTFWIASDDNSQLRISTDENPANAVQIASVANNTGVEAWDANASQKSAARTLVAGKRYYIEALHRDGTGADHMAVAWEGPGITRRVIGNEYLEHPTAPSDRSLAKREVWTGISGDYLPALTGNAAFPASPSTVTTLSAGAGLMSGTNVADNFGQRLSGYIVAPDHGHYTFWIASDNASELWISTDDNPANRIKVAGLSEHVTPQNWDAQAGQKSAPLAFEAGRRYYFEILHKEGIGGDHLAVAWQGPGFARRVIPNQFLEHPLVIPGKSSIRREVWSGVTGETIADLTGNAAFIAGTPTARGQLATFETPSGHGDNYGQRLTATLVAPESGNFKFWISGDDATELWLSTDANPANKVRVAYATAHTAFREWTKYATQESGSLPLVAGTTYYIEALHKEGGSVDHLSVAWQGPSFTRQVLDGRFLQYPGTPPAVAALKREVWTSIGGNNVGDLTNKPAYPNSPNQTLTLNSFDSPVNWSDNYGQKISAYLIAPKTGDYTFWIASDDGGDLNLATDGNPANKSRVAYTTNATGHQNWTNNANQQSATIALVAGQRCYIEALHKEGGGDDYVSVAWQGPGFGRQIIRKEFLEYPGLMPAEASSGSPIMVLPGNPGFTFWLDYMGLEGADRLATADPDGDGIPNSLEFVLGGKPSGPGAASLAILPKLSLEPTWATFVFRRADVATATDPFVEYGDLSGWKRANDGIDGVQIQVDKNGFEPGVDRVTVRVPRTADKLFLRLNGNQ</sequence>
<evidence type="ECO:0000313" key="7">
    <source>
        <dbReference type="Proteomes" id="UP001207930"/>
    </source>
</evidence>
<dbReference type="Gene3D" id="2.60.120.1560">
    <property type="match status" value="7"/>
</dbReference>
<keyword evidence="1 3" id="KW-0732">Signal</keyword>
<feature type="domain" description="Cadherin" evidence="4">
    <location>
        <begin position="1034"/>
        <end position="1127"/>
    </location>
</feature>
<dbReference type="PANTHER" id="PTHR46769:SF2">
    <property type="entry name" value="FIBROCYSTIN-L ISOFORM 2 PRECURSOR-RELATED"/>
    <property type="match status" value="1"/>
</dbReference>
<evidence type="ECO:0000256" key="2">
    <source>
        <dbReference type="SAM" id="MobiDB-lite"/>
    </source>
</evidence>
<evidence type="ECO:0000259" key="5">
    <source>
        <dbReference type="PROSITE" id="PS51820"/>
    </source>
</evidence>
<dbReference type="RefSeq" id="WP_264501795.1">
    <property type="nucleotide sequence ID" value="NZ_JAPDDS010000007.1"/>
</dbReference>
<organism evidence="6 7">
    <name type="scientific">Luteolibacter flavescens</name>
    <dbReference type="NCBI Taxonomy" id="1859460"/>
    <lineage>
        <taxon>Bacteria</taxon>
        <taxon>Pseudomonadati</taxon>
        <taxon>Verrucomicrobiota</taxon>
        <taxon>Verrucomicrobiia</taxon>
        <taxon>Verrucomicrobiales</taxon>
        <taxon>Verrucomicrobiaceae</taxon>
        <taxon>Luteolibacter</taxon>
    </lineage>
</organism>
<feature type="domain" description="PA14" evidence="5">
    <location>
        <begin position="1436"/>
        <end position="1595"/>
    </location>
</feature>
<feature type="domain" description="Cadherin" evidence="4">
    <location>
        <begin position="770"/>
        <end position="861"/>
    </location>
</feature>
<protein>
    <submittedName>
        <fullName evidence="6">PA14 domain-containing protein</fullName>
    </submittedName>
</protein>
<dbReference type="InterPro" id="IPR015919">
    <property type="entry name" value="Cadherin-like_sf"/>
</dbReference>
<dbReference type="Pfam" id="PF00028">
    <property type="entry name" value="Cadherin"/>
    <property type="match status" value="2"/>
</dbReference>
<name>A0ABT3FQH9_9BACT</name>
<dbReference type="Gene3D" id="2.60.40.60">
    <property type="entry name" value="Cadherins"/>
    <property type="match status" value="2"/>
</dbReference>
<dbReference type="SMART" id="SM00758">
    <property type="entry name" value="PA14"/>
    <property type="match status" value="7"/>
</dbReference>
<evidence type="ECO:0000256" key="1">
    <source>
        <dbReference type="ARBA" id="ARBA00022729"/>
    </source>
</evidence>
<comment type="caution">
    <text evidence="6">The sequence shown here is derived from an EMBL/GenBank/DDBJ whole genome shotgun (WGS) entry which is preliminary data.</text>
</comment>
<accession>A0ABT3FQH9</accession>
<dbReference type="PROSITE" id="PS50268">
    <property type="entry name" value="CADHERIN_2"/>
    <property type="match status" value="2"/>
</dbReference>
<dbReference type="SMART" id="SM00112">
    <property type="entry name" value="CA"/>
    <property type="match status" value="2"/>
</dbReference>
<feature type="signal peptide" evidence="3">
    <location>
        <begin position="1"/>
        <end position="19"/>
    </location>
</feature>
<dbReference type="Gene3D" id="2.60.120.380">
    <property type="match status" value="1"/>
</dbReference>
<proteinExistence type="predicted"/>
<dbReference type="PANTHER" id="PTHR46769">
    <property type="entry name" value="POLYCYSTIC KIDNEY AND HEPATIC DISEASE 1 (AUTOSOMAL RECESSIVE)-LIKE 1"/>
    <property type="match status" value="1"/>
</dbReference>
<dbReference type="InterPro" id="IPR037524">
    <property type="entry name" value="PA14/GLEYA"/>
</dbReference>
<reference evidence="6 7" key="1">
    <citation type="submission" date="2022-10" db="EMBL/GenBank/DDBJ databases">
        <title>Luteolibacter flavescens strain MCCC 1K03193, whole genome shotgun sequencing project.</title>
        <authorList>
            <person name="Zhao G."/>
            <person name="Shen L."/>
        </authorList>
    </citation>
    <scope>NUCLEOTIDE SEQUENCE [LARGE SCALE GENOMIC DNA]</scope>
    <source>
        <strain evidence="6 7">MCCC 1K03193</strain>
    </source>
</reference>
<evidence type="ECO:0000313" key="6">
    <source>
        <dbReference type="EMBL" id="MCW1885838.1"/>
    </source>
</evidence>
<dbReference type="PROSITE" id="PS51820">
    <property type="entry name" value="PA14"/>
    <property type="match status" value="7"/>
</dbReference>
<feature type="region of interest" description="Disordered" evidence="2">
    <location>
        <begin position="29"/>
        <end position="49"/>
    </location>
</feature>
<dbReference type="Gene3D" id="3.40.390.10">
    <property type="entry name" value="Collagenase (Catalytic Domain)"/>
    <property type="match status" value="1"/>
</dbReference>
<gene>
    <name evidence="6" type="ORF">OKA04_13945</name>
</gene>
<feature type="domain" description="PA14" evidence="5">
    <location>
        <begin position="1117"/>
        <end position="1274"/>
    </location>
</feature>
<keyword evidence="7" id="KW-1185">Reference proteome</keyword>
<dbReference type="EMBL" id="JAPDDS010000007">
    <property type="protein sequence ID" value="MCW1885838.1"/>
    <property type="molecule type" value="Genomic_DNA"/>
</dbReference>
<dbReference type="SUPFAM" id="SSF49313">
    <property type="entry name" value="Cadherin-like"/>
    <property type="match status" value="2"/>
</dbReference>
<dbReference type="Pfam" id="PF07691">
    <property type="entry name" value="PA14"/>
    <property type="match status" value="5"/>
</dbReference>